<keyword evidence="3" id="KW-1185">Reference proteome</keyword>
<accession>U1QVH1</accession>
<dbReference type="HOGENOM" id="CLU_2271355_0_0_11"/>
<organism evidence="2 3">
    <name type="scientific">Actinomyces johnsonii F0542</name>
    <dbReference type="NCBI Taxonomy" id="1321818"/>
    <lineage>
        <taxon>Bacteria</taxon>
        <taxon>Bacillati</taxon>
        <taxon>Actinomycetota</taxon>
        <taxon>Actinomycetes</taxon>
        <taxon>Actinomycetales</taxon>
        <taxon>Actinomycetaceae</taxon>
        <taxon>Actinomyces</taxon>
    </lineage>
</organism>
<evidence type="ECO:0000313" key="2">
    <source>
        <dbReference type="EMBL" id="ERH25906.1"/>
    </source>
</evidence>
<dbReference type="Proteomes" id="UP000016536">
    <property type="component" value="Unassembled WGS sequence"/>
</dbReference>
<protein>
    <submittedName>
        <fullName evidence="2">Uncharacterized protein</fullName>
    </submittedName>
</protein>
<name>U1QVH1_9ACTO</name>
<sequence length="102" mass="10801">MLDGVYLVDHLTIPDVDEIIPITLVPNNDGLFRFEHFVTPTPSCITSVPVAAHPARAALTNGPSRVWSMSGSTASRTVMPSTCLARSTPTASSSTPSDYTAL</sequence>
<reference evidence="2 3" key="1">
    <citation type="submission" date="2013-08" db="EMBL/GenBank/DDBJ databases">
        <authorList>
            <person name="Weinstock G."/>
            <person name="Sodergren E."/>
            <person name="Wylie T."/>
            <person name="Fulton L."/>
            <person name="Fulton R."/>
            <person name="Fronick C."/>
            <person name="O'Laughlin M."/>
            <person name="Godfrey J."/>
            <person name="Miner T."/>
            <person name="Herter B."/>
            <person name="Appelbaum E."/>
            <person name="Cordes M."/>
            <person name="Lek S."/>
            <person name="Wollam A."/>
            <person name="Pepin K.H."/>
            <person name="Palsikar V.B."/>
            <person name="Mitreva M."/>
            <person name="Wilson R.K."/>
        </authorList>
    </citation>
    <scope>NUCLEOTIDE SEQUENCE [LARGE SCALE GENOMIC DNA]</scope>
    <source>
        <strain evidence="2 3">F0542</strain>
    </source>
</reference>
<dbReference type="AlphaFoldDB" id="U1QVH1"/>
<feature type="region of interest" description="Disordered" evidence="1">
    <location>
        <begin position="77"/>
        <end position="102"/>
    </location>
</feature>
<gene>
    <name evidence="2" type="ORF">HMPREF1979_00055</name>
</gene>
<proteinExistence type="predicted"/>
<dbReference type="EMBL" id="AWSE01000004">
    <property type="protein sequence ID" value="ERH25906.1"/>
    <property type="molecule type" value="Genomic_DNA"/>
</dbReference>
<evidence type="ECO:0000256" key="1">
    <source>
        <dbReference type="SAM" id="MobiDB-lite"/>
    </source>
</evidence>
<evidence type="ECO:0000313" key="3">
    <source>
        <dbReference type="Proteomes" id="UP000016536"/>
    </source>
</evidence>
<comment type="caution">
    <text evidence="2">The sequence shown here is derived from an EMBL/GenBank/DDBJ whole genome shotgun (WGS) entry which is preliminary data.</text>
</comment>
<feature type="compositionally biased region" description="Low complexity" evidence="1">
    <location>
        <begin position="87"/>
        <end position="102"/>
    </location>
</feature>